<dbReference type="Gene3D" id="3.20.20.150">
    <property type="entry name" value="Divalent-metal-dependent TIM barrel enzymes"/>
    <property type="match status" value="1"/>
</dbReference>
<dbReference type="RefSeq" id="WP_232184715.1">
    <property type="nucleotide sequence ID" value="NZ_JAIOAP010000003.1"/>
</dbReference>
<comment type="caution">
    <text evidence="2">The sequence shown here is derived from an EMBL/GenBank/DDBJ whole genome shotgun (WGS) entry which is preliminary data.</text>
</comment>
<evidence type="ECO:0000313" key="2">
    <source>
        <dbReference type="EMBL" id="MEQ4482548.1"/>
    </source>
</evidence>
<dbReference type="SUPFAM" id="SSF51658">
    <property type="entry name" value="Xylose isomerase-like"/>
    <property type="match status" value="1"/>
</dbReference>
<reference evidence="2 3" key="1">
    <citation type="journal article" date="2023" name="Genome Announc.">
        <title>Pan-Genome Analyses of the Genus Cohnella and Proposal of the Novel Species Cohnella silvisoli sp. nov., Isolated from Forest Soil.</title>
        <authorList>
            <person name="Wang C."/>
            <person name="Mao L."/>
            <person name="Bao G."/>
            <person name="Zhu H."/>
        </authorList>
    </citation>
    <scope>NUCLEOTIDE SEQUENCE [LARGE SCALE GENOMIC DNA]</scope>
    <source>
        <strain evidence="2 3">NL03-T5-1</strain>
    </source>
</reference>
<dbReference type="InterPro" id="IPR036237">
    <property type="entry name" value="Xyl_isomerase-like_sf"/>
</dbReference>
<evidence type="ECO:0000259" key="1">
    <source>
        <dbReference type="Pfam" id="PF01261"/>
    </source>
</evidence>
<dbReference type="InterPro" id="IPR050312">
    <property type="entry name" value="IolE/XylAMocC-like"/>
</dbReference>
<dbReference type="PANTHER" id="PTHR12110:SF53">
    <property type="entry name" value="BLR5974 PROTEIN"/>
    <property type="match status" value="1"/>
</dbReference>
<feature type="domain" description="Xylose isomerase-like TIM barrel" evidence="1">
    <location>
        <begin position="50"/>
        <end position="261"/>
    </location>
</feature>
<dbReference type="Pfam" id="PF01261">
    <property type="entry name" value="AP_endonuc_2"/>
    <property type="match status" value="1"/>
</dbReference>
<keyword evidence="3" id="KW-1185">Reference proteome</keyword>
<accession>A0ABV1KR48</accession>
<dbReference type="EMBL" id="JASKHM010000004">
    <property type="protein sequence ID" value="MEQ4482548.1"/>
    <property type="molecule type" value="Genomic_DNA"/>
</dbReference>
<protein>
    <submittedName>
        <fullName evidence="2">TIM barrel protein</fullName>
    </submittedName>
</protein>
<dbReference type="Proteomes" id="UP001493487">
    <property type="component" value="Unassembled WGS sequence"/>
</dbReference>
<organism evidence="2 3">
    <name type="scientific">Cohnella silvisoli</name>
    <dbReference type="NCBI Taxonomy" id="2873699"/>
    <lineage>
        <taxon>Bacteria</taxon>
        <taxon>Bacillati</taxon>
        <taxon>Bacillota</taxon>
        <taxon>Bacilli</taxon>
        <taxon>Bacillales</taxon>
        <taxon>Paenibacillaceae</taxon>
        <taxon>Cohnella</taxon>
    </lineage>
</organism>
<sequence>MSYLSVSTWSLHRLLGPLHWTIWDAEAGTHRTSVQEQPQLLTLLELPSEASGRGYQAVEVCHFHFPFTDAAYLGQLRNAFSDAGVSLDTLLLDYGDLTSTDDNRAIEDMKLYKEWIDIASLCGAKQIRLIAGEARPADEAAIKRSAAALVELSKYGDSRNVRVITENFKALTSKGESCLKLLALTEGSVSMITDFGNFAGQAKYEEIAMTVPYSVSIHAKAAYDESGYPDEAEFMRCLEAVEAAGYNGAFVLIYDGPGNMWDGLDRIKRIVEPYIARGTPPQASN</sequence>
<name>A0ABV1KR48_9BACL</name>
<gene>
    <name evidence="2" type="ORF">QJS35_09095</name>
</gene>
<dbReference type="PANTHER" id="PTHR12110">
    <property type="entry name" value="HYDROXYPYRUVATE ISOMERASE"/>
    <property type="match status" value="1"/>
</dbReference>
<proteinExistence type="predicted"/>
<evidence type="ECO:0000313" key="3">
    <source>
        <dbReference type="Proteomes" id="UP001493487"/>
    </source>
</evidence>
<dbReference type="InterPro" id="IPR013022">
    <property type="entry name" value="Xyl_isomerase-like_TIM-brl"/>
</dbReference>